<evidence type="ECO:0000313" key="4">
    <source>
        <dbReference type="Proteomes" id="UP000286100"/>
    </source>
</evidence>
<reference evidence="3 4" key="1">
    <citation type="submission" date="2018-09" db="EMBL/GenBank/DDBJ databases">
        <authorList>
            <person name="Zhu H."/>
        </authorList>
    </citation>
    <scope>NUCLEOTIDE SEQUENCE [LARGE SCALE GENOMIC DNA]</scope>
    <source>
        <strain evidence="3 4">K2R01-6</strain>
    </source>
</reference>
<keyword evidence="1" id="KW-0175">Coiled coil</keyword>
<feature type="region of interest" description="Disordered" evidence="2">
    <location>
        <begin position="97"/>
        <end position="120"/>
    </location>
</feature>
<name>A0A418WMV9_9SPHN</name>
<evidence type="ECO:0000256" key="1">
    <source>
        <dbReference type="SAM" id="Coils"/>
    </source>
</evidence>
<organism evidence="3 4">
    <name type="scientific">Sphingomonas cavernae</name>
    <dbReference type="NCBI Taxonomy" id="2320861"/>
    <lineage>
        <taxon>Bacteria</taxon>
        <taxon>Pseudomonadati</taxon>
        <taxon>Pseudomonadota</taxon>
        <taxon>Alphaproteobacteria</taxon>
        <taxon>Sphingomonadales</taxon>
        <taxon>Sphingomonadaceae</taxon>
        <taxon>Sphingomonas</taxon>
    </lineage>
</organism>
<protein>
    <recommendedName>
        <fullName evidence="5">DUF3618 domain-containing protein</fullName>
    </recommendedName>
</protein>
<evidence type="ECO:0000256" key="2">
    <source>
        <dbReference type="SAM" id="MobiDB-lite"/>
    </source>
</evidence>
<dbReference type="RefSeq" id="WP_119763360.1">
    <property type="nucleotide sequence ID" value="NZ_QYUM01000003.1"/>
</dbReference>
<accession>A0A418WMV9</accession>
<gene>
    <name evidence="3" type="ORF">D3876_14645</name>
</gene>
<feature type="coiled-coil region" evidence="1">
    <location>
        <begin position="1"/>
        <end position="63"/>
    </location>
</feature>
<feature type="compositionally biased region" description="Basic residues" evidence="2">
    <location>
        <begin position="111"/>
        <end position="120"/>
    </location>
</feature>
<dbReference type="OrthoDB" id="7571914at2"/>
<evidence type="ECO:0000313" key="3">
    <source>
        <dbReference type="EMBL" id="RJF91340.1"/>
    </source>
</evidence>
<proteinExistence type="predicted"/>
<keyword evidence="4" id="KW-1185">Reference proteome</keyword>
<dbReference type="Proteomes" id="UP000286100">
    <property type="component" value="Unassembled WGS sequence"/>
</dbReference>
<dbReference type="EMBL" id="QYUM01000003">
    <property type="protein sequence ID" value="RJF91340.1"/>
    <property type="molecule type" value="Genomic_DNA"/>
</dbReference>
<comment type="caution">
    <text evidence="3">The sequence shown here is derived from an EMBL/GenBank/DDBJ whole genome shotgun (WGS) entry which is preliminary data.</text>
</comment>
<dbReference type="AlphaFoldDB" id="A0A418WMV9"/>
<evidence type="ECO:0008006" key="5">
    <source>
        <dbReference type="Google" id="ProtNLM"/>
    </source>
</evidence>
<sequence>MSRTERELVRARQEATRARSQLTGRLVEIQGRLKPSALIEELVEDLREKADELTQEGLALVKERPVATAGVAVTLLAWFFRGTLWDALIAAFSRDEATQAAPEEFQPGNRRTQRTRRNGG</sequence>